<organism evidence="1">
    <name type="scientific">uncultured Desulfobacterium sp</name>
    <dbReference type="NCBI Taxonomy" id="201089"/>
    <lineage>
        <taxon>Bacteria</taxon>
        <taxon>Pseudomonadati</taxon>
        <taxon>Thermodesulfobacteriota</taxon>
        <taxon>Desulfobacteria</taxon>
        <taxon>Desulfobacterales</taxon>
        <taxon>Desulfobacteriaceae</taxon>
        <taxon>Desulfobacterium</taxon>
        <taxon>environmental samples</taxon>
    </lineage>
</organism>
<reference evidence="1" key="1">
    <citation type="journal article" date="2011" name="Environ. Microbiol.">
        <title>Genomic insights into the metabolic potential of the polycyclic aromatic hydrocarbon degrading sulfate-reducing Deltaproteobacterium N47.</title>
        <authorList>
            <person name="Bergmann F."/>
            <person name="Selesi D."/>
            <person name="Weinmaier T."/>
            <person name="Tischler P."/>
            <person name="Rattei T."/>
            <person name="Meckenstock R.U."/>
        </authorList>
    </citation>
    <scope>NUCLEOTIDE SEQUENCE</scope>
</reference>
<gene>
    <name evidence="1" type="ORF">N47_A07690</name>
</gene>
<name>E1Y846_9BACT</name>
<dbReference type="AlphaFoldDB" id="E1Y846"/>
<sequence>MRVKGKVTESFLFLGQGYFMLADDTGTIAVIPSETYPKLGKGILS</sequence>
<accession>E1Y846</accession>
<evidence type="ECO:0000313" key="1">
    <source>
        <dbReference type="EMBL" id="CBX26740.1"/>
    </source>
</evidence>
<dbReference type="EMBL" id="FR695864">
    <property type="protein sequence ID" value="CBX26740.1"/>
    <property type="molecule type" value="Genomic_DNA"/>
</dbReference>
<protein>
    <submittedName>
        <fullName evidence="1">Uncharacterized protein</fullName>
    </submittedName>
</protein>
<proteinExistence type="predicted"/>